<gene>
    <name evidence="2" type="ORF">GCM10010328_53420</name>
</gene>
<name>A0ABQ3CAY1_9ACTN</name>
<reference evidence="3" key="1">
    <citation type="journal article" date="2019" name="Int. J. Syst. Evol. Microbiol.">
        <title>The Global Catalogue of Microorganisms (GCM) 10K type strain sequencing project: providing services to taxonomists for standard genome sequencing and annotation.</title>
        <authorList>
            <consortium name="The Broad Institute Genomics Platform"/>
            <consortium name="The Broad Institute Genome Sequencing Center for Infectious Disease"/>
            <person name="Wu L."/>
            <person name="Ma J."/>
        </authorList>
    </citation>
    <scope>NUCLEOTIDE SEQUENCE [LARGE SCALE GENOMIC DNA]</scope>
    <source>
        <strain evidence="3">JCM 4602</strain>
    </source>
</reference>
<feature type="compositionally biased region" description="Gly residues" evidence="1">
    <location>
        <begin position="394"/>
        <end position="409"/>
    </location>
</feature>
<dbReference type="Proteomes" id="UP000624183">
    <property type="component" value="Unassembled WGS sequence"/>
</dbReference>
<sequence length="435" mass="46450">MLRHVIAPSSGWTKAPHTVVRDRRINSNAKILILYVQGLPDSATDRPLGELARKLDMKGRPYQQAKKQLVEHGYVHEWRTQREDGLWKTAQLFTNTPLTGAEARTVWARLEPDAGRSPGVRYPTVGEPTPRSVGGYQPEEDHSDKTTPHPPAEAGRGRERGRVANLGADPDPEAVGAAPDPETAGAPAEAAPSPEQATGSAPAPPPHPTSQLAKAERLLLSLRHTRRDLLLGVREARVLAVEAVKWLEGGLPEGDLRQALLADPPEGGVRSAVGFLRHRLIQKCPVIPVNPLPVPPPPPPTRELIACAGPGEEHVFRPLGDEPECADCRRATAYASWMVDTDTYEFPEDMTWRQRVAAVRKADALRAGPAPRGDSLQGDLLQGDAGDDGQMVAAGGGQGADVTHGGGAGHDLIDPGQREGGGEAEGKPALSEGKL</sequence>
<feature type="region of interest" description="Disordered" evidence="1">
    <location>
        <begin position="364"/>
        <end position="435"/>
    </location>
</feature>
<feature type="compositionally biased region" description="Basic and acidic residues" evidence="1">
    <location>
        <begin position="411"/>
        <end position="426"/>
    </location>
</feature>
<accession>A0ABQ3CAY1</accession>
<keyword evidence="3" id="KW-1185">Reference proteome</keyword>
<evidence type="ECO:0000256" key="1">
    <source>
        <dbReference type="SAM" id="MobiDB-lite"/>
    </source>
</evidence>
<proteinExistence type="predicted"/>
<evidence type="ECO:0000313" key="3">
    <source>
        <dbReference type="Proteomes" id="UP000624183"/>
    </source>
</evidence>
<evidence type="ECO:0000313" key="2">
    <source>
        <dbReference type="EMBL" id="GGZ71598.1"/>
    </source>
</evidence>
<organism evidence="2 3">
    <name type="scientific">Streptomyces rubiginosohelvolus</name>
    <dbReference type="NCBI Taxonomy" id="67362"/>
    <lineage>
        <taxon>Bacteria</taxon>
        <taxon>Bacillati</taxon>
        <taxon>Actinomycetota</taxon>
        <taxon>Actinomycetes</taxon>
        <taxon>Kitasatosporales</taxon>
        <taxon>Streptomycetaceae</taxon>
        <taxon>Streptomyces</taxon>
    </lineage>
</organism>
<comment type="caution">
    <text evidence="2">The sequence shown here is derived from an EMBL/GenBank/DDBJ whole genome shotgun (WGS) entry which is preliminary data.</text>
</comment>
<feature type="compositionally biased region" description="Low complexity" evidence="1">
    <location>
        <begin position="177"/>
        <end position="197"/>
    </location>
</feature>
<protein>
    <submittedName>
        <fullName evidence="2">Uncharacterized protein</fullName>
    </submittedName>
</protein>
<dbReference type="EMBL" id="BMUW01000012">
    <property type="protein sequence ID" value="GGZ71598.1"/>
    <property type="molecule type" value="Genomic_DNA"/>
</dbReference>
<feature type="compositionally biased region" description="Low complexity" evidence="1">
    <location>
        <begin position="373"/>
        <end position="393"/>
    </location>
</feature>
<feature type="region of interest" description="Disordered" evidence="1">
    <location>
        <begin position="109"/>
        <end position="210"/>
    </location>
</feature>